<dbReference type="SUPFAM" id="SSF54001">
    <property type="entry name" value="Cysteine proteinases"/>
    <property type="match status" value="1"/>
</dbReference>
<dbReference type="AlphaFoldDB" id="A0AA40PRJ3"/>
<reference evidence="4 5" key="1">
    <citation type="submission" date="2015-06" db="EMBL/GenBank/DDBJ databases">
        <title>More than comparative genomics: Whole genome sequencing reveals elusive C. pecorum plasmid and re-evaluates genetic differences and phylogenetic relationships between C. pecorum from pig, cattle, sheep and koala hosts.</title>
        <authorList>
            <person name="Jelocnik M."/>
            <person name="Bachmann N.L."/>
            <person name="Kaltenboeck B."/>
            <person name="Waugh C."/>
            <person name="Woolford L."/>
            <person name="Speight N."/>
            <person name="Gillett A."/>
            <person name="Higgins D."/>
            <person name="Flanagan C."/>
            <person name="Myers G."/>
            <person name="Timms P."/>
            <person name="Polkinghorne A."/>
        </authorList>
    </citation>
    <scope>NUCLEOTIDE SEQUENCE [LARGE SCALE GENOMIC DNA]</scope>
    <source>
        <strain evidence="4 5">L1</strain>
    </source>
</reference>
<keyword evidence="2" id="KW-0472">Membrane</keyword>
<dbReference type="InterPro" id="IPR003323">
    <property type="entry name" value="OTU_dom"/>
</dbReference>
<dbReference type="EMBL" id="LFRH01000001">
    <property type="protein sequence ID" value="KTF29318.1"/>
    <property type="molecule type" value="Genomic_DNA"/>
</dbReference>
<name>A0AA40PRJ3_9CHLA</name>
<evidence type="ECO:0000313" key="5">
    <source>
        <dbReference type="Proteomes" id="UP000054301"/>
    </source>
</evidence>
<evidence type="ECO:0000259" key="3">
    <source>
        <dbReference type="PROSITE" id="PS50802"/>
    </source>
</evidence>
<feature type="transmembrane region" description="Helical" evidence="2">
    <location>
        <begin position="36"/>
        <end position="55"/>
    </location>
</feature>
<evidence type="ECO:0000256" key="1">
    <source>
        <dbReference type="SAM" id="MobiDB-lite"/>
    </source>
</evidence>
<keyword evidence="2" id="KW-0812">Transmembrane</keyword>
<protein>
    <submittedName>
        <fullName evidence="4">Peptidase C65 Otubain family protein</fullName>
    </submittedName>
</protein>
<evidence type="ECO:0000313" key="4">
    <source>
        <dbReference type="EMBL" id="KTF29318.1"/>
    </source>
</evidence>
<feature type="domain" description="OTU" evidence="3">
    <location>
        <begin position="210"/>
        <end position="304"/>
    </location>
</feature>
<dbReference type="PROSITE" id="PS50802">
    <property type="entry name" value="OTU"/>
    <property type="match status" value="1"/>
</dbReference>
<dbReference type="RefSeq" id="WP_058787524.1">
    <property type="nucleotide sequence ID" value="NZ_LFRH01000001.1"/>
</dbReference>
<gene>
    <name evidence="4" type="ORF">cpL1_0529</name>
</gene>
<sequence>MLGTTPTSPCPAPESNNKYHLTTNPYAPLILRVLRVVGYILLHILTLGILLLIHYCKHHCFQERGLPRPPSPSYAPSGKTLSQVKKKPGGKETPPTPPPPLDLQELHIPTLELPKLSKIPKILSRPRHIIPGSLQDMVWQQMQGKVPIAAQMLLPKHLDINPDFLASYPTPIVNDPLIPFRHYFSDPQDPSIPRHQSLYARQMHYLNQRYYIVNVPGDGNCFYRAYTIGWLCSIFERSRHDPQAFANEARRILQHPYAQSSARANQLSIELANLFYFCSNLTSLQQLFDSILHSKQHVELCITYLKYLASYAVHQQIQLIGEENARVAYILDLEEGLLPETLGYLREKAKRCLWSNMILSRPLPLTLAKEHACLLIEFLPWILSTEEERRDLTPQERQTQELLEKRFQRLFTSIDSYLKSKETKLAGDLKQIFAKLSPQETTNFHYYLNTLERRHPHVQEQYSPLFLWVAFLHTCPHLQGSPLAKKAMSAFQQALKACIGNQDSLTQALGFDGNSPQEAFLNSTLDHCWQQKSTEEVIFHLFTTMNSLKDAHRIPQLERLYRRLAILMHKRLVSLLQKDPAIIDGLLQSVISLENNLPKEMRSEYKNLCSSPCLHVRKQQHLNDEQQRNCNKGVCMLFFILQNPSLLSHPQCQNFAKNVLNLLFPYLQCVLKKPENLEILQGLTSSILGSITLPPLPLPEDTFSHDIARYAGQFAQYFASHPEVLPLNAPLAAQLRELAQLAFSDLEVSAKNLHQEISQHHPQEWEKFVGRLNILGYQGSRYPQARPPLEDSFANSLPIGFLLFSFLKNYPELLQRGSPLKQQLKTFFTRASQKFRDTLHGMPKFQEIFIQELPKLKDFVNTQEAIIRALLRKADATPFPLVAFRKSFLEYLCDVSAEQLHRILSEVNTQAEGSHVAALAATLDRTPALCQVLNDPEVNLAVSAQTVENHGFLSAGFANENAAEIFLIRFPNHYGCLLPKTPKPPQ</sequence>
<comment type="caution">
    <text evidence="4">The sequence shown here is derived from an EMBL/GenBank/DDBJ whole genome shotgun (WGS) entry which is preliminary data.</text>
</comment>
<feature type="region of interest" description="Disordered" evidence="1">
    <location>
        <begin position="67"/>
        <end position="103"/>
    </location>
</feature>
<dbReference type="InterPro" id="IPR038765">
    <property type="entry name" value="Papain-like_cys_pep_sf"/>
</dbReference>
<evidence type="ECO:0000256" key="2">
    <source>
        <dbReference type="SAM" id="Phobius"/>
    </source>
</evidence>
<proteinExistence type="predicted"/>
<keyword evidence="2" id="KW-1133">Transmembrane helix</keyword>
<organism evidence="4 5">
    <name type="scientific">Chlamydia pecorum</name>
    <dbReference type="NCBI Taxonomy" id="85991"/>
    <lineage>
        <taxon>Bacteria</taxon>
        <taxon>Pseudomonadati</taxon>
        <taxon>Chlamydiota</taxon>
        <taxon>Chlamydiia</taxon>
        <taxon>Chlamydiales</taxon>
        <taxon>Chlamydiaceae</taxon>
        <taxon>Chlamydia/Chlamydophila group</taxon>
        <taxon>Chlamydia</taxon>
    </lineage>
</organism>
<dbReference type="Proteomes" id="UP000054301">
    <property type="component" value="Unassembled WGS sequence"/>
</dbReference>
<accession>A0AA40PRJ3</accession>